<sequence length="523" mass="54700">MLQRLSTKLIQYNGEKLHTLIEPLLEEVNPIIRIPEDYPSLYAVGEYLTTVSYDNQAVVVEVAAGTYRETKSLHEVFGTKFGNGRIQIVGKGVDVTTFEFLKCDGIYAGHGTCFGHAPQYPVSGGDIHPIFKNCTLSGINRDDALDDPYKDAMGVRAFDGGLVVLDDTVRITNFSRVGVMAERHGIAFTPGTKVDTTGSDCFAASEGGYIYAPNTIADSPKGHCYIGYSGGQLYMPNSQAKNAALHGNVGGSGLVLTGHSYAYAINLQVTGCAQRPVSVAMGSVARCDALVEEGNSLPVSVSQNSTLFFPNAVIKKPSGQLALLIEKGGEAYANIASQDKLEVTGRITAQSMGILHAPNGTIANSSGNSLSVINSTVDVDRVTFTGAPAVAIYAQDGARVKCVNGSSETTSGSSIIAQNAEVSADNFRVGGNPSTGFRANKGGRIFAKNAVVQQAGQYGYIADGLGAYIDASSSSCGNAFTGYKVLGGGQILATGAQPTGQYGDAAYNPVVNTPTNHLGIIAQ</sequence>
<organism evidence="1">
    <name type="scientific">Escherichia virus K5</name>
    <name type="common">Bacteriophage K5</name>
    <dbReference type="NCBI Taxonomy" id="56637"/>
    <lineage>
        <taxon>Viruses</taxon>
        <taxon>Duplodnaviria</taxon>
        <taxon>Heunggongvirae</taxon>
        <taxon>Uroviricota</taxon>
        <taxon>Caudoviricetes</taxon>
        <taxon>Autographivirales</taxon>
        <taxon>Autosignataviridae</taxon>
        <taxon>Molineuxvirinae</taxon>
        <taxon>Zindervirus</taxon>
    </lineage>
</organism>
<dbReference type="EMBL" id="AF322018">
    <property type="protein sequence ID" value="AAG59820.1"/>
    <property type="molecule type" value="Genomic_DNA"/>
</dbReference>
<evidence type="ECO:0000313" key="1">
    <source>
        <dbReference type="EMBL" id="AAG59820.1"/>
    </source>
</evidence>
<protein>
    <submittedName>
        <fullName evidence="1">Orf523</fullName>
    </submittedName>
</protein>
<organismHost>
    <name type="scientific">Escherichia coli</name>
    <dbReference type="NCBI Taxonomy" id="562"/>
</organismHost>
<proteinExistence type="predicted"/>
<name>Q9AZ48_BPK5</name>
<accession>Q9AZ48</accession>
<reference evidence="1" key="1">
    <citation type="journal article" date="2001" name="J. Virol.">
        <title>Bacteriophage K1-5 encodes two different tail fiber proteins, allowing it to infect and replicate on both K1 and K5 strains of Escherichia coli.</title>
        <authorList>
            <person name="Scholl D."/>
            <person name="Rogers S."/>
            <person name="Adhya S."/>
            <person name="Merril C.R."/>
        </authorList>
    </citation>
    <scope>NUCLEOTIDE SEQUENCE</scope>
</reference>